<comment type="caution">
    <text evidence="3">The sequence shown here is derived from an EMBL/GenBank/DDBJ whole genome shotgun (WGS) entry which is preliminary data.</text>
</comment>
<dbReference type="Pfam" id="PF00582">
    <property type="entry name" value="Usp"/>
    <property type="match status" value="2"/>
</dbReference>
<evidence type="ECO:0000259" key="2">
    <source>
        <dbReference type="Pfam" id="PF00582"/>
    </source>
</evidence>
<dbReference type="OrthoDB" id="3174546at2"/>
<dbReference type="AlphaFoldDB" id="A0A1A2TIJ4"/>
<dbReference type="InterPro" id="IPR006016">
    <property type="entry name" value="UspA"/>
</dbReference>
<dbReference type="EMBL" id="LZJU01000078">
    <property type="protein sequence ID" value="OBH75842.1"/>
    <property type="molecule type" value="Genomic_DNA"/>
</dbReference>
<dbReference type="RefSeq" id="WP_067909604.1">
    <property type="nucleotide sequence ID" value="NZ_LZJP01000093.1"/>
</dbReference>
<dbReference type="SUPFAM" id="SSF52402">
    <property type="entry name" value="Adenine nucleotide alpha hydrolases-like"/>
    <property type="match status" value="2"/>
</dbReference>
<organism evidence="3 4">
    <name type="scientific">Mycobacterium mantenii</name>
    <dbReference type="NCBI Taxonomy" id="560555"/>
    <lineage>
        <taxon>Bacteria</taxon>
        <taxon>Bacillati</taxon>
        <taxon>Actinomycetota</taxon>
        <taxon>Actinomycetes</taxon>
        <taxon>Mycobacteriales</taxon>
        <taxon>Mycobacteriaceae</taxon>
        <taxon>Mycobacterium</taxon>
        <taxon>Mycobacterium avium complex (MAC)</taxon>
    </lineage>
</organism>
<evidence type="ECO:0000256" key="1">
    <source>
        <dbReference type="ARBA" id="ARBA00008791"/>
    </source>
</evidence>
<dbReference type="InterPro" id="IPR014729">
    <property type="entry name" value="Rossmann-like_a/b/a_fold"/>
</dbReference>
<evidence type="ECO:0000313" key="3">
    <source>
        <dbReference type="EMBL" id="OBH75842.1"/>
    </source>
</evidence>
<comment type="similarity">
    <text evidence="1">Belongs to the universal stress protein A family.</text>
</comment>
<feature type="domain" description="UspA" evidence="2">
    <location>
        <begin position="160"/>
        <end position="291"/>
    </location>
</feature>
<dbReference type="CDD" id="cd23944">
    <property type="entry name" value="USP_Rv2623_repeat1"/>
    <property type="match status" value="1"/>
</dbReference>
<dbReference type="PANTHER" id="PTHR46268">
    <property type="entry name" value="STRESS RESPONSE PROTEIN NHAX"/>
    <property type="match status" value="1"/>
</dbReference>
<dbReference type="InterPro" id="IPR006015">
    <property type="entry name" value="Universal_stress_UspA"/>
</dbReference>
<protein>
    <submittedName>
        <fullName evidence="3">Universal stress protein UspA</fullName>
    </submittedName>
</protein>
<gene>
    <name evidence="3" type="ORF">A5683_21590</name>
</gene>
<dbReference type="Proteomes" id="UP000092389">
    <property type="component" value="Unassembled WGS sequence"/>
</dbReference>
<feature type="domain" description="UspA" evidence="2">
    <location>
        <begin position="10"/>
        <end position="148"/>
    </location>
</feature>
<accession>A0A1A2TIJ4</accession>
<reference evidence="3 4" key="1">
    <citation type="submission" date="2016-06" db="EMBL/GenBank/DDBJ databases">
        <authorList>
            <person name="Kjaerup R.B."/>
            <person name="Dalgaard T.S."/>
            <person name="Juul-Madsen H.R."/>
        </authorList>
    </citation>
    <scope>NUCLEOTIDE SEQUENCE [LARGE SCALE GENOMIC DNA]</scope>
    <source>
        <strain evidence="3 4">E152</strain>
    </source>
</reference>
<sequence length="296" mass="31158">MSAPDKQLGIVVAVDGSPASNVAASWAAREASMRNVPLTVLHAVSTPTATYPPVPYPESLVTSLEDEGKKAIMHAMKIADEAMPADRKVPIGRELVYSAPVPALLKMSDTAEMIVVGSSGHGLLARGVLGSVSSTVVRHANCPVAVLRDEELPDPRNGYVLLGTDGSPASELATEIAFDEASRRGVDLVAIHAWSDTAVTEIFEAEWPAVEGEAQRSLAESLAGWQERYPDVAVHRLVARDRAARHLIDKAEGAQLVVVGSHGRGGLASMLLGSVSNTVLHSVRVPVIVARPAAPE</sequence>
<evidence type="ECO:0000313" key="4">
    <source>
        <dbReference type="Proteomes" id="UP000092389"/>
    </source>
</evidence>
<dbReference type="Gene3D" id="3.40.50.620">
    <property type="entry name" value="HUPs"/>
    <property type="match status" value="2"/>
</dbReference>
<proteinExistence type="inferred from homology"/>
<name>A0A1A2TIJ4_MYCNT</name>
<dbReference type="PANTHER" id="PTHR46268:SF6">
    <property type="entry name" value="UNIVERSAL STRESS PROTEIN UP12"/>
    <property type="match status" value="1"/>
</dbReference>
<dbReference type="PRINTS" id="PR01438">
    <property type="entry name" value="UNVRSLSTRESS"/>
</dbReference>